<dbReference type="EMBL" id="JARKIF010000015">
    <property type="protein sequence ID" value="KAJ7622394.1"/>
    <property type="molecule type" value="Genomic_DNA"/>
</dbReference>
<protein>
    <submittedName>
        <fullName evidence="2">Uncharacterized protein</fullName>
    </submittedName>
</protein>
<keyword evidence="3" id="KW-1185">Reference proteome</keyword>
<dbReference type="AlphaFoldDB" id="A0AAD7FIJ7"/>
<proteinExistence type="predicted"/>
<feature type="region of interest" description="Disordered" evidence="1">
    <location>
        <begin position="438"/>
        <end position="460"/>
    </location>
</feature>
<evidence type="ECO:0000313" key="3">
    <source>
        <dbReference type="Proteomes" id="UP001221142"/>
    </source>
</evidence>
<organism evidence="2 3">
    <name type="scientific">Roridomyces roridus</name>
    <dbReference type="NCBI Taxonomy" id="1738132"/>
    <lineage>
        <taxon>Eukaryota</taxon>
        <taxon>Fungi</taxon>
        <taxon>Dikarya</taxon>
        <taxon>Basidiomycota</taxon>
        <taxon>Agaricomycotina</taxon>
        <taxon>Agaricomycetes</taxon>
        <taxon>Agaricomycetidae</taxon>
        <taxon>Agaricales</taxon>
        <taxon>Marasmiineae</taxon>
        <taxon>Mycenaceae</taxon>
        <taxon>Roridomyces</taxon>
    </lineage>
</organism>
<reference evidence="2" key="1">
    <citation type="submission" date="2023-03" db="EMBL/GenBank/DDBJ databases">
        <title>Massive genome expansion in bonnet fungi (Mycena s.s.) driven by repeated elements and novel gene families across ecological guilds.</title>
        <authorList>
            <consortium name="Lawrence Berkeley National Laboratory"/>
            <person name="Harder C.B."/>
            <person name="Miyauchi S."/>
            <person name="Viragh M."/>
            <person name="Kuo A."/>
            <person name="Thoen E."/>
            <person name="Andreopoulos B."/>
            <person name="Lu D."/>
            <person name="Skrede I."/>
            <person name="Drula E."/>
            <person name="Henrissat B."/>
            <person name="Morin E."/>
            <person name="Kohler A."/>
            <person name="Barry K."/>
            <person name="LaButti K."/>
            <person name="Morin E."/>
            <person name="Salamov A."/>
            <person name="Lipzen A."/>
            <person name="Mereny Z."/>
            <person name="Hegedus B."/>
            <person name="Baldrian P."/>
            <person name="Stursova M."/>
            <person name="Weitz H."/>
            <person name="Taylor A."/>
            <person name="Grigoriev I.V."/>
            <person name="Nagy L.G."/>
            <person name="Martin F."/>
            <person name="Kauserud H."/>
        </authorList>
    </citation>
    <scope>NUCLEOTIDE SEQUENCE</scope>
    <source>
        <strain evidence="2">9284</strain>
    </source>
</reference>
<name>A0AAD7FIJ7_9AGAR</name>
<gene>
    <name evidence="2" type="ORF">FB45DRAFT_1061911</name>
</gene>
<accession>A0AAD7FIJ7</accession>
<comment type="caution">
    <text evidence="2">The sequence shown here is derived from an EMBL/GenBank/DDBJ whole genome shotgun (WGS) entry which is preliminary data.</text>
</comment>
<dbReference type="Proteomes" id="UP001221142">
    <property type="component" value="Unassembled WGS sequence"/>
</dbReference>
<evidence type="ECO:0000256" key="1">
    <source>
        <dbReference type="SAM" id="MobiDB-lite"/>
    </source>
</evidence>
<sequence>MSNPGTIPLLQSFSPIPEWMWTAPIPVSFWTTPIELPAPRFVWISAAGTELSGIDRQLDSLEEREEEPHHQIVASHNGVAINDILPTEILREIFISCGSAGSTDGSLAVYLNRVLRAGSEVRMTLCHVYLRIRFDYRPEPSEGILDFDRAFALLDVWLYLGGDCPLELALLWTNEHPRILQTLVKSCATHSILKVLLSPIWIDNLARDLASSAKNTTVFLAATRLRCVTLRGFPSMKLNALAIRWHRLTELFIEEGKVPMKELYSILPFCIRLTRAGFRKATDPSFGLSPSVPYRAHRDPVPFVWLAASNLAEEVFLPHSPLGEQLVTMISEGALLPYLRLLVVPAQDFGPAMPMIRARLSSSQSSTITEFGISGRVRDLWRVDMSPNKVDELMAAGVFICDEMVSEGFGDPVTPCRGEIEKRARDCYRKGVGLYEYSEEDKEEDGYKGEDDSSDKGAEH</sequence>
<evidence type="ECO:0000313" key="2">
    <source>
        <dbReference type="EMBL" id="KAJ7622394.1"/>
    </source>
</evidence>
<feature type="compositionally biased region" description="Basic and acidic residues" evidence="1">
    <location>
        <begin position="445"/>
        <end position="460"/>
    </location>
</feature>